<evidence type="ECO:0000313" key="2">
    <source>
        <dbReference type="EMBL" id="KAF4715355.1"/>
    </source>
</evidence>
<sequence length="119" mass="12668">MLAFSVVRVLFVMSVTAAVQDGDIDPKRKEEFRSPIVQDVAGTGHHHFGDNAVVSGSESYLLPGPVDKVSSDDPKLQGTSCDSCKFCQDMGFSLGPCVAALLICKADCSLCCSRRLVAL</sequence>
<accession>A0A7J6R3W3</accession>
<evidence type="ECO:0000313" key="4">
    <source>
        <dbReference type="Proteomes" id="UP000553632"/>
    </source>
</evidence>
<feature type="signal peptide" evidence="1">
    <location>
        <begin position="1"/>
        <end position="17"/>
    </location>
</feature>
<gene>
    <name evidence="2" type="ORF">FOZ62_003611</name>
    <name evidence="3" type="ORF">FOZ63_027894</name>
</gene>
<evidence type="ECO:0000256" key="1">
    <source>
        <dbReference type="SAM" id="SignalP"/>
    </source>
</evidence>
<evidence type="ECO:0000313" key="5">
    <source>
        <dbReference type="Proteomes" id="UP000574390"/>
    </source>
</evidence>
<organism evidence="2 5">
    <name type="scientific">Perkinsus olseni</name>
    <name type="common">Perkinsus atlanticus</name>
    <dbReference type="NCBI Taxonomy" id="32597"/>
    <lineage>
        <taxon>Eukaryota</taxon>
        <taxon>Sar</taxon>
        <taxon>Alveolata</taxon>
        <taxon>Perkinsozoa</taxon>
        <taxon>Perkinsea</taxon>
        <taxon>Perkinsida</taxon>
        <taxon>Perkinsidae</taxon>
        <taxon>Perkinsus</taxon>
    </lineage>
</organism>
<comment type="caution">
    <text evidence="2">The sequence shown here is derived from an EMBL/GenBank/DDBJ whole genome shotgun (WGS) entry which is preliminary data.</text>
</comment>
<dbReference type="EMBL" id="JABANM010024947">
    <property type="protein sequence ID" value="KAF4715355.1"/>
    <property type="molecule type" value="Genomic_DNA"/>
</dbReference>
<protein>
    <submittedName>
        <fullName evidence="2">Uncharacterized protein</fullName>
    </submittedName>
</protein>
<dbReference type="EMBL" id="JABANO010003054">
    <property type="protein sequence ID" value="KAF4757092.1"/>
    <property type="molecule type" value="Genomic_DNA"/>
</dbReference>
<reference evidence="4 5" key="1">
    <citation type="submission" date="2020-04" db="EMBL/GenBank/DDBJ databases">
        <title>Perkinsus olseni comparative genomics.</title>
        <authorList>
            <person name="Bogema D.R."/>
        </authorList>
    </citation>
    <scope>NUCLEOTIDE SEQUENCE [LARGE SCALE GENOMIC DNA]</scope>
    <source>
        <strain evidence="2">ATCC PRA-205</strain>
        <strain evidence="3 4">ATCC PRA-207</strain>
    </source>
</reference>
<name>A0A7J6R3W3_PEROL</name>
<evidence type="ECO:0000313" key="3">
    <source>
        <dbReference type="EMBL" id="KAF4757092.1"/>
    </source>
</evidence>
<feature type="chain" id="PRO_5036205691" evidence="1">
    <location>
        <begin position="18"/>
        <end position="119"/>
    </location>
</feature>
<dbReference type="Proteomes" id="UP000574390">
    <property type="component" value="Unassembled WGS sequence"/>
</dbReference>
<keyword evidence="4" id="KW-1185">Reference proteome</keyword>
<proteinExistence type="predicted"/>
<dbReference type="AlphaFoldDB" id="A0A7J6R3W3"/>
<keyword evidence="1" id="KW-0732">Signal</keyword>
<dbReference type="Proteomes" id="UP000553632">
    <property type="component" value="Unassembled WGS sequence"/>
</dbReference>